<comment type="similarity">
    <text evidence="1">Belongs to the NodU/CmcH family.</text>
</comment>
<feature type="domain" description="Carbamoyltransferase" evidence="2">
    <location>
        <begin position="3"/>
        <end position="351"/>
    </location>
</feature>
<evidence type="ECO:0000259" key="3">
    <source>
        <dbReference type="Pfam" id="PF16861"/>
    </source>
</evidence>
<evidence type="ECO:0000313" key="5">
    <source>
        <dbReference type="Proteomes" id="UP000239589"/>
    </source>
</evidence>
<dbReference type="Gene3D" id="3.90.870.20">
    <property type="entry name" value="Carbamoyltransferase, C-terminal domain"/>
    <property type="match status" value="1"/>
</dbReference>
<dbReference type="SUPFAM" id="SSF53067">
    <property type="entry name" value="Actin-like ATPase domain"/>
    <property type="match status" value="1"/>
</dbReference>
<dbReference type="PANTHER" id="PTHR34847">
    <property type="entry name" value="NODULATION PROTEIN U"/>
    <property type="match status" value="1"/>
</dbReference>
<dbReference type="InterPro" id="IPR051338">
    <property type="entry name" value="NodU/CmcH_Carbamoyltrnsfr"/>
</dbReference>
<dbReference type="Pfam" id="PF16861">
    <property type="entry name" value="Carbam_trans_C"/>
    <property type="match status" value="1"/>
</dbReference>
<dbReference type="Proteomes" id="UP000239589">
    <property type="component" value="Unassembled WGS sequence"/>
</dbReference>
<dbReference type="Pfam" id="PF02543">
    <property type="entry name" value="Carbam_trans_N"/>
    <property type="match status" value="1"/>
</dbReference>
<reference evidence="4 5" key="1">
    <citation type="submission" date="2018-02" db="EMBL/GenBank/DDBJ databases">
        <title>Discovery of a pederin family compound in a non-symbiotic bloom-forming cyanobacterium.</title>
        <authorList>
            <person name="Kust A."/>
            <person name="Mares J."/>
            <person name="Jokela J."/>
            <person name="Urajova P."/>
            <person name="Hajek J."/>
            <person name="Saurav K."/>
            <person name="Voracova K."/>
            <person name="Fewer D.P."/>
            <person name="Haapaniemi E."/>
            <person name="Permi P."/>
            <person name="Rehakova K."/>
            <person name="Sivonen K."/>
            <person name="Hrouzek P."/>
        </authorList>
    </citation>
    <scope>NUCLEOTIDE SEQUENCE [LARGE SCALE GENOMIC DNA]</scope>
    <source>
        <strain evidence="4 5">CHARLIE-1</strain>
    </source>
</reference>
<dbReference type="CDD" id="cd24098">
    <property type="entry name" value="ASKHA_NBD_TobZ_N"/>
    <property type="match status" value="1"/>
</dbReference>
<proteinExistence type="inferred from homology"/>
<evidence type="ECO:0000313" key="4">
    <source>
        <dbReference type="EMBL" id="PPJ64021.1"/>
    </source>
</evidence>
<name>A0A2S6CWF2_9CYAN</name>
<dbReference type="EMBL" id="PGEM01000039">
    <property type="protein sequence ID" value="PPJ64021.1"/>
    <property type="molecule type" value="Genomic_DNA"/>
</dbReference>
<sequence>MNILGINAYHGDASACLIQNGQLIAAIEEERFNRVKHWAGFPTESIRYCLKIAGISAKDLDHVALSFNPKANLNRKLLFTLKQRPSLSSLLDRFNKQSESANLHRTLAAACNCQPQEITAPIHTLEHHTTHLATGFFISPFEKAAILSVDGMGDFVSTLSAAGEGNHLEYFTRTHFPHSIGYLYNAITLYLGFPAYGDEYKVMGLAPYGEPEYLEAFRKIIFPQGDSFELNLDYFTHHEQGIAMKWDNGAPTVAPFHSPELEKLLGPARQVNSELTPKHQNIATSLQAITEEIIFHLLNQLHQRYPCENLCLTGGVAMNSVANGKITQNTPFKNVYIPLGAADNGTCIGAAFFVWNQILKQPRQFILSHAYWGSEFSDEECLFALQAHDLQPKHLEQSVMLNHVVDAICEGKVVGWFQGRMEFGARALGNRSLVADPRRSDMRDIINLKIKFREKFRPFAPSILEESIGEYFEIDEPAPFMEKVFKILPEKREQIPAVTHVDGTGRLQTVSRKNNPLYWDLINTFAERTGIPLLLNTSLNENEPIVRTPEEAIQCFLRTNMDSLVLGSYYIDRSHLKLPGL</sequence>
<comment type="caution">
    <text evidence="4">The sequence shown here is derived from an EMBL/GenBank/DDBJ whole genome shotgun (WGS) entry which is preliminary data.</text>
</comment>
<dbReference type="Gene3D" id="3.30.420.40">
    <property type="match status" value="2"/>
</dbReference>
<dbReference type="AlphaFoldDB" id="A0A2S6CWF2"/>
<dbReference type="GO" id="GO:0016740">
    <property type="term" value="F:transferase activity"/>
    <property type="evidence" value="ECO:0007669"/>
    <property type="project" value="UniProtKB-KW"/>
</dbReference>
<dbReference type="InterPro" id="IPR031730">
    <property type="entry name" value="Carbam_trans_C"/>
</dbReference>
<dbReference type="PANTHER" id="PTHR34847:SF1">
    <property type="entry name" value="NODULATION PROTEIN U"/>
    <property type="match status" value="1"/>
</dbReference>
<dbReference type="RefSeq" id="WP_104387160.1">
    <property type="nucleotide sequence ID" value="NZ_PGEM01000039.1"/>
</dbReference>
<dbReference type="InterPro" id="IPR003696">
    <property type="entry name" value="Carbtransf_dom"/>
</dbReference>
<evidence type="ECO:0000259" key="2">
    <source>
        <dbReference type="Pfam" id="PF02543"/>
    </source>
</evidence>
<gene>
    <name evidence="4" type="ORF">CUN59_06945</name>
</gene>
<feature type="domain" description="Carbamoyltransferase C-terminal" evidence="3">
    <location>
        <begin position="406"/>
        <end position="572"/>
    </location>
</feature>
<organism evidence="4 5">
    <name type="scientific">Cuspidothrix issatschenkoi CHARLIE-1</name>
    <dbReference type="NCBI Taxonomy" id="2052836"/>
    <lineage>
        <taxon>Bacteria</taxon>
        <taxon>Bacillati</taxon>
        <taxon>Cyanobacteriota</taxon>
        <taxon>Cyanophyceae</taxon>
        <taxon>Nostocales</taxon>
        <taxon>Aphanizomenonaceae</taxon>
        <taxon>Cuspidothrix</taxon>
    </lineage>
</organism>
<dbReference type="InterPro" id="IPR043129">
    <property type="entry name" value="ATPase_NBD"/>
</dbReference>
<protein>
    <submittedName>
        <fullName evidence="4">Carbamoyltransferase</fullName>
    </submittedName>
</protein>
<accession>A0A2S6CWF2</accession>
<evidence type="ECO:0000256" key="1">
    <source>
        <dbReference type="ARBA" id="ARBA00006129"/>
    </source>
</evidence>
<dbReference type="InterPro" id="IPR038152">
    <property type="entry name" value="Carbam_trans_C_sf"/>
</dbReference>
<keyword evidence="5" id="KW-1185">Reference proteome</keyword>
<dbReference type="OrthoDB" id="9780777at2"/>
<keyword evidence="4" id="KW-0808">Transferase</keyword>